<name>A0L7Z5_MAGMM</name>
<reference evidence="2 3" key="2">
    <citation type="journal article" date="2012" name="Int. J. Syst. Evol. Microbiol.">
        <title>Magnetococcus marinus gen. nov., sp. nov., a marine, magnetotactic bacterium that represents a novel lineage (Magnetococcaceae fam. nov.; Magnetococcales ord. nov.) at the base of the Alphaproteobacteria.</title>
        <authorList>
            <person name="Bazylinski D.A."/>
            <person name="Williams T.J."/>
            <person name="Lefevre C.T."/>
            <person name="Berg R.J."/>
            <person name="Zhang C.L."/>
            <person name="Bowser S.S."/>
            <person name="Dean A.J."/>
            <person name="Beveridge T.J."/>
        </authorList>
    </citation>
    <scope>NUCLEOTIDE SEQUENCE [LARGE SCALE GENOMIC DNA]</scope>
    <source>
        <strain evidence="3">ATCC BAA-1437 / JCM 17883 / MC-1</strain>
    </source>
</reference>
<dbReference type="AlphaFoldDB" id="A0L7Z5"/>
<dbReference type="EMBL" id="CP000471">
    <property type="protein sequence ID" value="ABK44088.1"/>
    <property type="molecule type" value="Genomic_DNA"/>
</dbReference>
<feature type="transmembrane region" description="Helical" evidence="1">
    <location>
        <begin position="89"/>
        <end position="111"/>
    </location>
</feature>
<feature type="transmembrane region" description="Helical" evidence="1">
    <location>
        <begin position="216"/>
        <end position="236"/>
    </location>
</feature>
<organism evidence="2 3">
    <name type="scientific">Magnetococcus marinus (strain ATCC BAA-1437 / JCM 17883 / MC-1)</name>
    <dbReference type="NCBI Taxonomy" id="156889"/>
    <lineage>
        <taxon>Bacteria</taxon>
        <taxon>Pseudomonadati</taxon>
        <taxon>Pseudomonadota</taxon>
        <taxon>Magnetococcia</taxon>
        <taxon>Magnetococcales</taxon>
        <taxon>Magnetococcaceae</taxon>
        <taxon>Magnetococcus</taxon>
    </lineage>
</organism>
<feature type="transmembrane region" description="Helical" evidence="1">
    <location>
        <begin position="384"/>
        <end position="403"/>
    </location>
</feature>
<feature type="transmembrane region" description="Helical" evidence="1">
    <location>
        <begin position="318"/>
        <end position="335"/>
    </location>
</feature>
<keyword evidence="3" id="KW-1185">Reference proteome</keyword>
<dbReference type="OrthoDB" id="10000607at2"/>
<feature type="transmembrane region" description="Helical" evidence="1">
    <location>
        <begin position="12"/>
        <end position="35"/>
    </location>
</feature>
<dbReference type="HOGENOM" id="CLU_408152_0_0_5"/>
<keyword evidence="1" id="KW-0472">Membrane</keyword>
<accession>A0L7Z5</accession>
<feature type="transmembrane region" description="Helical" evidence="1">
    <location>
        <begin position="283"/>
        <end position="306"/>
    </location>
</feature>
<dbReference type="KEGG" id="mgm:Mmc1_1579"/>
<feature type="transmembrane region" description="Helical" evidence="1">
    <location>
        <begin position="118"/>
        <end position="137"/>
    </location>
</feature>
<protein>
    <recommendedName>
        <fullName evidence="4">Glycosyltransferase RgtA/B/C/D-like domain-containing protein</fullName>
    </recommendedName>
</protein>
<dbReference type="Proteomes" id="UP000002586">
    <property type="component" value="Chromosome"/>
</dbReference>
<feature type="transmembrane region" description="Helical" evidence="1">
    <location>
        <begin position="355"/>
        <end position="372"/>
    </location>
</feature>
<keyword evidence="1" id="KW-0812">Transmembrane</keyword>
<evidence type="ECO:0000313" key="3">
    <source>
        <dbReference type="Proteomes" id="UP000002586"/>
    </source>
</evidence>
<feature type="transmembrane region" description="Helical" evidence="1">
    <location>
        <begin position="193"/>
        <end position="209"/>
    </location>
</feature>
<feature type="transmembrane region" description="Helical" evidence="1">
    <location>
        <begin position="143"/>
        <end position="163"/>
    </location>
</feature>
<evidence type="ECO:0008006" key="4">
    <source>
        <dbReference type="Google" id="ProtNLM"/>
    </source>
</evidence>
<dbReference type="RefSeq" id="WP_011713237.1">
    <property type="nucleotide sequence ID" value="NC_008576.1"/>
</dbReference>
<feature type="transmembrane region" description="Helical" evidence="1">
    <location>
        <begin position="170"/>
        <end position="187"/>
    </location>
</feature>
<gene>
    <name evidence="2" type="ordered locus">Mmc1_1579</name>
</gene>
<evidence type="ECO:0000256" key="1">
    <source>
        <dbReference type="SAM" id="Phobius"/>
    </source>
</evidence>
<proteinExistence type="predicted"/>
<reference evidence="3" key="1">
    <citation type="journal article" date="2009" name="Appl. Environ. Microbiol.">
        <title>Complete genome sequence of the chemolithoautotrophic marine magnetotactic coccus strain MC-1.</title>
        <authorList>
            <person name="Schubbe S."/>
            <person name="Williams T.J."/>
            <person name="Xie G."/>
            <person name="Kiss H.E."/>
            <person name="Brettin T.S."/>
            <person name="Martinez D."/>
            <person name="Ross C.A."/>
            <person name="Schuler D."/>
            <person name="Cox B.L."/>
            <person name="Nealson K.H."/>
            <person name="Bazylinski D.A."/>
        </authorList>
    </citation>
    <scope>NUCLEOTIDE SEQUENCE [LARGE SCALE GENOMIC DNA]</scope>
    <source>
        <strain evidence="3">ATCC BAA-1437 / JCM 17883 / MC-1</strain>
    </source>
</reference>
<sequence length="673" mass="75033" precursor="true">MAGNPQPHENLSWGITLLAVLLLALLSVALNLYFWQPPVGSDDLHYFQRAMGALPLTQEPVQHGALRLFLTLLIQLPNLLLGHGYTLEAFYTAIGFQSVLGFCGVALFAFAAAPSRTAALLTLLFWVTSYAALLTQAKLVPDGFGTAIAFFATGLLYGLALRWPVSPTSHLFRLGVMTAGLLLWGAFSIRATFAPFILSALLLGLFSYHRRYLMPYLLLGLLLGSAIELFALWQIFGDPLIRLHTLLGYGTGGIEGTIFAQQDQASLSTGQALWLLALRFPKLLYNTGSAEVFFFLFGGLGTLTWLLRRPGRAPLSKAMLLLLGFGALAFAVKGGDFSRPYLRESLRYYLQCLPLFQLATAELLLLATPWLLNRWHPRIGFKPATLATFAVAMGLIGLNLWTLNQSTHLAKNGNTGQLTILHRLNQLPTPPNPTLYGDGTNLFPLFFPAGSPWQHQKQFTQHSQPGYLLIDWRKRNYMLKLGYAYGKNTHQLYDTIAHSPHLYRHQSGRWLYDLFLVEIPPIQRASTPLPTDGFTLTDAKGEQSPWSQPLQLTQNQSVHASALAIALPGQQLLRLHFRAKTHMTSATLQVMLRYTHADGQTHQQFMGESVADKTWHDFSLWTYLPVAGHSPDLLLKLSHGSAEIQLQALELLERHPLDQLENNQPQWQSTWQP</sequence>
<keyword evidence="1" id="KW-1133">Transmembrane helix</keyword>
<evidence type="ECO:0000313" key="2">
    <source>
        <dbReference type="EMBL" id="ABK44088.1"/>
    </source>
</evidence>